<dbReference type="PANTHER" id="PTHR48100:SF44">
    <property type="entry name" value="PHOSPHATASE C1620.13-RELATED"/>
    <property type="match status" value="1"/>
</dbReference>
<organism evidence="1 2">
    <name type="scientific">Kushneria avicenniae</name>
    <dbReference type="NCBI Taxonomy" id="402385"/>
    <lineage>
        <taxon>Bacteria</taxon>
        <taxon>Pseudomonadati</taxon>
        <taxon>Pseudomonadota</taxon>
        <taxon>Gammaproteobacteria</taxon>
        <taxon>Oceanospirillales</taxon>
        <taxon>Halomonadaceae</taxon>
        <taxon>Kushneria</taxon>
    </lineage>
</organism>
<keyword evidence="2" id="KW-1185">Reference proteome</keyword>
<accession>A0A1I1GKG8</accession>
<gene>
    <name evidence="1" type="ORF">SAMN05421848_0632</name>
</gene>
<reference evidence="2" key="1">
    <citation type="submission" date="2016-10" db="EMBL/GenBank/DDBJ databases">
        <authorList>
            <person name="Varghese N."/>
            <person name="Submissions S."/>
        </authorList>
    </citation>
    <scope>NUCLEOTIDE SEQUENCE [LARGE SCALE GENOMIC DNA]</scope>
    <source>
        <strain evidence="2">DSM 23439</strain>
    </source>
</reference>
<dbReference type="SMART" id="SM00855">
    <property type="entry name" value="PGAM"/>
    <property type="match status" value="1"/>
</dbReference>
<dbReference type="PANTHER" id="PTHR48100">
    <property type="entry name" value="BROAD-SPECIFICITY PHOSPHATASE YOR283W-RELATED"/>
    <property type="match status" value="1"/>
</dbReference>
<dbReference type="InterPro" id="IPR029033">
    <property type="entry name" value="His_PPase_superfam"/>
</dbReference>
<proteinExistence type="predicted"/>
<name>A0A1I1GKG8_9GAMM</name>
<dbReference type="InterPro" id="IPR013078">
    <property type="entry name" value="His_Pase_superF_clade-1"/>
</dbReference>
<protein>
    <submittedName>
        <fullName evidence="1">Probable phosphoglycerate mutase</fullName>
    </submittedName>
</protein>
<dbReference type="Gene3D" id="3.40.50.1240">
    <property type="entry name" value="Phosphoglycerate mutase-like"/>
    <property type="match status" value="1"/>
</dbReference>
<dbReference type="GO" id="GO:0005829">
    <property type="term" value="C:cytosol"/>
    <property type="evidence" value="ECO:0007669"/>
    <property type="project" value="TreeGrafter"/>
</dbReference>
<dbReference type="Pfam" id="PF00300">
    <property type="entry name" value="His_Phos_1"/>
    <property type="match status" value="1"/>
</dbReference>
<dbReference type="GO" id="GO:0016791">
    <property type="term" value="F:phosphatase activity"/>
    <property type="evidence" value="ECO:0007669"/>
    <property type="project" value="TreeGrafter"/>
</dbReference>
<dbReference type="CDD" id="cd07067">
    <property type="entry name" value="HP_PGM_like"/>
    <property type="match status" value="1"/>
</dbReference>
<dbReference type="SUPFAM" id="SSF53254">
    <property type="entry name" value="Phosphoglycerate mutase-like"/>
    <property type="match status" value="1"/>
</dbReference>
<sequence length="183" mass="20457">MSELLPRPFVFLRHGETFYNRAGLIAGSPDVPLTAYGEFQAREVSATLGQRQWSHVAVSTMFRARKTARLALPDSELHLYAGLRERSWGELEKTPIQDPMPYFDDLEQGESWAAFQGRVLAVLNELLAHFECPLVVAHSGVFRVICNVTQGHPYGARIGNVAPVLCQPPASGQGRWQLTAWQR</sequence>
<evidence type="ECO:0000313" key="2">
    <source>
        <dbReference type="Proteomes" id="UP000199046"/>
    </source>
</evidence>
<dbReference type="EMBL" id="FOLY01000001">
    <property type="protein sequence ID" value="SFC12259.1"/>
    <property type="molecule type" value="Genomic_DNA"/>
</dbReference>
<dbReference type="STRING" id="402385.SAMN05421848_0632"/>
<dbReference type="InterPro" id="IPR050275">
    <property type="entry name" value="PGM_Phosphatase"/>
</dbReference>
<dbReference type="Proteomes" id="UP000199046">
    <property type="component" value="Unassembled WGS sequence"/>
</dbReference>
<dbReference type="OrthoDB" id="9781415at2"/>
<dbReference type="RefSeq" id="WP_090130659.1">
    <property type="nucleotide sequence ID" value="NZ_FOLY01000001.1"/>
</dbReference>
<dbReference type="AlphaFoldDB" id="A0A1I1GKG8"/>
<evidence type="ECO:0000313" key="1">
    <source>
        <dbReference type="EMBL" id="SFC12259.1"/>
    </source>
</evidence>